<dbReference type="GO" id="GO:0016020">
    <property type="term" value="C:membrane"/>
    <property type="evidence" value="ECO:0007669"/>
    <property type="project" value="UniProtKB-SubCell"/>
</dbReference>
<protein>
    <submittedName>
        <fullName evidence="9">Adiponectin receptor protein</fullName>
    </submittedName>
</protein>
<evidence type="ECO:0000313" key="10">
    <source>
        <dbReference type="Proteomes" id="UP000187283"/>
    </source>
</evidence>
<dbReference type="AlphaFoldDB" id="A0A1R1X0R0"/>
<evidence type="ECO:0000256" key="1">
    <source>
        <dbReference type="ARBA" id="ARBA00004141"/>
    </source>
</evidence>
<dbReference type="GO" id="GO:0038023">
    <property type="term" value="F:signaling receptor activity"/>
    <property type="evidence" value="ECO:0007669"/>
    <property type="project" value="TreeGrafter"/>
</dbReference>
<evidence type="ECO:0000256" key="4">
    <source>
        <dbReference type="ARBA" id="ARBA00022989"/>
    </source>
</evidence>
<keyword evidence="6" id="KW-0479">Metal-binding</keyword>
<comment type="subcellular location">
    <subcellularLocation>
        <location evidence="1">Membrane</location>
        <topology evidence="1">Multi-pass membrane protein</topology>
    </subcellularLocation>
</comment>
<dbReference type="EMBL" id="LSSN01005867">
    <property type="protein sequence ID" value="OMJ08167.1"/>
    <property type="molecule type" value="Genomic_DNA"/>
</dbReference>
<comment type="caution">
    <text evidence="9">The sequence shown here is derived from an EMBL/GenBank/DDBJ whole genome shotgun (WGS) entry which is preliminary data.</text>
</comment>
<feature type="region of interest" description="Disordered" evidence="7">
    <location>
        <begin position="1"/>
        <end position="62"/>
    </location>
</feature>
<evidence type="ECO:0000256" key="6">
    <source>
        <dbReference type="PIRSR" id="PIRSR604254-1"/>
    </source>
</evidence>
<dbReference type="STRING" id="133412.A0A1R1X0R0"/>
<keyword evidence="6" id="KW-0862">Zinc</keyword>
<dbReference type="PANTHER" id="PTHR20855">
    <property type="entry name" value="ADIPOR/PROGESTIN RECEPTOR-RELATED"/>
    <property type="match status" value="1"/>
</dbReference>
<dbReference type="Proteomes" id="UP000187283">
    <property type="component" value="Unassembled WGS sequence"/>
</dbReference>
<accession>A0A1R1X0R0</accession>
<comment type="similarity">
    <text evidence="2">Belongs to the ADIPOR family.</text>
</comment>
<organism evidence="9 10">
    <name type="scientific">Smittium culicis</name>
    <dbReference type="NCBI Taxonomy" id="133412"/>
    <lineage>
        <taxon>Eukaryota</taxon>
        <taxon>Fungi</taxon>
        <taxon>Fungi incertae sedis</taxon>
        <taxon>Zoopagomycota</taxon>
        <taxon>Kickxellomycotina</taxon>
        <taxon>Harpellomycetes</taxon>
        <taxon>Harpellales</taxon>
        <taxon>Legeriomycetaceae</taxon>
        <taxon>Smittium</taxon>
    </lineage>
</organism>
<evidence type="ECO:0000256" key="7">
    <source>
        <dbReference type="SAM" id="MobiDB-lite"/>
    </source>
</evidence>
<feature type="transmembrane region" description="Helical" evidence="8">
    <location>
        <begin position="217"/>
        <end position="237"/>
    </location>
</feature>
<keyword evidence="10" id="KW-1185">Reference proteome</keyword>
<feature type="transmembrane region" description="Helical" evidence="8">
    <location>
        <begin position="179"/>
        <end position="201"/>
    </location>
</feature>
<dbReference type="Pfam" id="PF03006">
    <property type="entry name" value="HlyIII"/>
    <property type="match status" value="1"/>
</dbReference>
<keyword evidence="9" id="KW-0675">Receptor</keyword>
<dbReference type="GO" id="GO:0046872">
    <property type="term" value="F:metal ion binding"/>
    <property type="evidence" value="ECO:0007669"/>
    <property type="project" value="UniProtKB-KW"/>
</dbReference>
<evidence type="ECO:0000313" key="9">
    <source>
        <dbReference type="EMBL" id="OMJ08167.1"/>
    </source>
</evidence>
<gene>
    <name evidence="9" type="ORF">AYI70_g11726</name>
</gene>
<evidence type="ECO:0000256" key="5">
    <source>
        <dbReference type="ARBA" id="ARBA00023136"/>
    </source>
</evidence>
<feature type="transmembrane region" description="Helical" evidence="8">
    <location>
        <begin position="347"/>
        <end position="367"/>
    </location>
</feature>
<feature type="binding site" evidence="6">
    <location>
        <position position="349"/>
    </location>
    <ligand>
        <name>Zn(2+)</name>
        <dbReference type="ChEBI" id="CHEBI:29105"/>
    </ligand>
</feature>
<feature type="transmembrane region" description="Helical" evidence="8">
    <location>
        <begin position="145"/>
        <end position="167"/>
    </location>
</feature>
<evidence type="ECO:0000256" key="2">
    <source>
        <dbReference type="ARBA" id="ARBA00007018"/>
    </source>
</evidence>
<feature type="transmembrane region" description="Helical" evidence="8">
    <location>
        <begin position="310"/>
        <end position="327"/>
    </location>
</feature>
<feature type="transmembrane region" description="Helical" evidence="8">
    <location>
        <begin position="244"/>
        <end position="262"/>
    </location>
</feature>
<proteinExistence type="inferred from homology"/>
<feature type="transmembrane region" description="Helical" evidence="8">
    <location>
        <begin position="274"/>
        <end position="298"/>
    </location>
</feature>
<keyword evidence="5 8" id="KW-0472">Membrane</keyword>
<keyword evidence="4 8" id="KW-1133">Transmembrane helix</keyword>
<evidence type="ECO:0000256" key="8">
    <source>
        <dbReference type="SAM" id="Phobius"/>
    </source>
</evidence>
<keyword evidence="3 8" id="KW-0812">Transmembrane</keyword>
<evidence type="ECO:0000256" key="3">
    <source>
        <dbReference type="ARBA" id="ARBA00022692"/>
    </source>
</evidence>
<feature type="binding site" evidence="6">
    <location>
        <position position="199"/>
    </location>
    <ligand>
        <name>Zn(2+)</name>
        <dbReference type="ChEBI" id="CHEBI:29105"/>
    </ligand>
</feature>
<dbReference type="PANTHER" id="PTHR20855:SF52">
    <property type="entry name" value="ADIPONECTIN RECEPTOR PROTEIN"/>
    <property type="match status" value="1"/>
</dbReference>
<dbReference type="OrthoDB" id="529367at2759"/>
<dbReference type="InterPro" id="IPR004254">
    <property type="entry name" value="AdipoR/HlyIII-related"/>
</dbReference>
<name>A0A1R1X0R0_9FUNG</name>
<feature type="compositionally biased region" description="Polar residues" evidence="7">
    <location>
        <begin position="1"/>
        <end position="18"/>
    </location>
</feature>
<sequence length="380" mass="43482">MQVNSSEDINIPKINSSAKYRKQENKFKNSTKQKNTKKIFPDSKHSESITSSDVRQGDLKYRKPGNYKSFKEGLITRNNARVSSNEKFNSRKSTALIKSKTISFNEIPSWMKDNVYIRSGYRKPNQSFASCFSSLGYLHNEFINVWSHLAGVVLFIVLMFVTAIFVFPSIKTISIYDVLVTYIFLTGAVVCLLLSSIYHLFQCHSEQVANNFIKCDYIGIILLIIGSCVPAFFYAFYCHNFLKTLYISMMVIFGIITGIFVMTPKFSDSEWITIRASTFVLMALSGIIPFVHSLISFGLSYTYKALQIQYLTPMALFYIAGALIYGARIPERWFPGKFDIYFHSHQIFHFFVVFAAAFHYIGVINALHWTHKLAPICPAF</sequence>
<reference evidence="9 10" key="1">
    <citation type="submission" date="2017-01" db="EMBL/GenBank/DDBJ databases">
        <authorList>
            <person name="Mah S.A."/>
            <person name="Swanson W.J."/>
            <person name="Moy G.W."/>
            <person name="Vacquier V.D."/>
        </authorList>
    </citation>
    <scope>NUCLEOTIDE SEQUENCE [LARGE SCALE GENOMIC DNA]</scope>
    <source>
        <strain evidence="9 10">GSMNP</strain>
    </source>
</reference>
<feature type="binding site" evidence="6">
    <location>
        <position position="345"/>
    </location>
    <ligand>
        <name>Zn(2+)</name>
        <dbReference type="ChEBI" id="CHEBI:29105"/>
    </ligand>
</feature>